<dbReference type="GO" id="GO:0005524">
    <property type="term" value="F:ATP binding"/>
    <property type="evidence" value="ECO:0007669"/>
    <property type="project" value="UniProtKB-KW"/>
</dbReference>
<dbReference type="InterPro" id="IPR008995">
    <property type="entry name" value="Mo/tungstate-bd_C_term_dom"/>
</dbReference>
<dbReference type="GO" id="GO:0055052">
    <property type="term" value="C:ATP-binding cassette (ABC) transporter complex, substrate-binding subunit-containing"/>
    <property type="evidence" value="ECO:0007669"/>
    <property type="project" value="TreeGrafter"/>
</dbReference>
<evidence type="ECO:0000256" key="5">
    <source>
        <dbReference type="ARBA" id="ARBA00022840"/>
    </source>
</evidence>
<dbReference type="PROSITE" id="PS50893">
    <property type="entry name" value="ABC_TRANSPORTER_2"/>
    <property type="match status" value="1"/>
</dbReference>
<keyword evidence="2" id="KW-0813">Transport</keyword>
<evidence type="ECO:0000313" key="9">
    <source>
        <dbReference type="Proteomes" id="UP000193391"/>
    </source>
</evidence>
<dbReference type="SUPFAM" id="SSF52540">
    <property type="entry name" value="P-loop containing nucleoside triphosphate hydrolases"/>
    <property type="match status" value="1"/>
</dbReference>
<evidence type="ECO:0000313" key="8">
    <source>
        <dbReference type="EMBL" id="OSQ37780.1"/>
    </source>
</evidence>
<dbReference type="PROSITE" id="PS00211">
    <property type="entry name" value="ABC_TRANSPORTER_1"/>
    <property type="match status" value="1"/>
</dbReference>
<dbReference type="InterPro" id="IPR012340">
    <property type="entry name" value="NA-bd_OB-fold"/>
</dbReference>
<reference evidence="8 9" key="1">
    <citation type="submission" date="2014-03" db="EMBL/GenBank/DDBJ databases">
        <title>The draft genome sequence of Thalassospira mesophila JCM 18969.</title>
        <authorList>
            <person name="Lai Q."/>
            <person name="Shao Z."/>
        </authorList>
    </citation>
    <scope>NUCLEOTIDE SEQUENCE [LARGE SCALE GENOMIC DNA]</scope>
    <source>
        <strain evidence="8 9">JCM 18969</strain>
    </source>
</reference>
<name>A0A1Y2KYH9_9PROT</name>
<gene>
    <name evidence="8" type="ORF">TMES_12245</name>
</gene>
<dbReference type="InterPro" id="IPR047641">
    <property type="entry name" value="ABC_transpr_MalK/UgpC-like"/>
</dbReference>
<evidence type="ECO:0000256" key="2">
    <source>
        <dbReference type="ARBA" id="ARBA00022448"/>
    </source>
</evidence>
<dbReference type="PANTHER" id="PTHR43875">
    <property type="entry name" value="MALTODEXTRIN IMPORT ATP-BINDING PROTEIN MSMX"/>
    <property type="match status" value="1"/>
</dbReference>
<dbReference type="InterPro" id="IPR017871">
    <property type="entry name" value="ABC_transporter-like_CS"/>
</dbReference>
<dbReference type="Gene3D" id="2.40.50.140">
    <property type="entry name" value="Nucleic acid-binding proteins"/>
    <property type="match status" value="1"/>
</dbReference>
<dbReference type="FunFam" id="3.40.50.300:FF:000425">
    <property type="entry name" value="Probable ABC transporter, ATP-binding subunit"/>
    <property type="match status" value="1"/>
</dbReference>
<dbReference type="Pfam" id="PF08402">
    <property type="entry name" value="TOBE_2"/>
    <property type="match status" value="1"/>
</dbReference>
<accession>A0A1Y2KYH9</accession>
<evidence type="ECO:0000256" key="3">
    <source>
        <dbReference type="ARBA" id="ARBA00022475"/>
    </source>
</evidence>
<dbReference type="InterPro" id="IPR003593">
    <property type="entry name" value="AAA+_ATPase"/>
</dbReference>
<keyword evidence="3" id="KW-1003">Cell membrane</keyword>
<feature type="domain" description="ABC transporter" evidence="7">
    <location>
        <begin position="5"/>
        <end position="237"/>
    </location>
</feature>
<evidence type="ECO:0000256" key="4">
    <source>
        <dbReference type="ARBA" id="ARBA00022741"/>
    </source>
</evidence>
<dbReference type="RefSeq" id="WP_085582943.1">
    <property type="nucleotide sequence ID" value="NZ_JFKA01000005.1"/>
</dbReference>
<comment type="caution">
    <text evidence="8">The sequence shown here is derived from an EMBL/GenBank/DDBJ whole genome shotgun (WGS) entry which is preliminary data.</text>
</comment>
<dbReference type="PANTHER" id="PTHR43875:SF3">
    <property type="entry name" value="MALTOSE_MALTODEXTRIN IMPORT ATP-BINDING PROTEIN MALK"/>
    <property type="match status" value="1"/>
</dbReference>
<dbReference type="Gene3D" id="3.40.50.300">
    <property type="entry name" value="P-loop containing nucleotide triphosphate hydrolases"/>
    <property type="match status" value="1"/>
</dbReference>
<dbReference type="GO" id="GO:0016887">
    <property type="term" value="F:ATP hydrolysis activity"/>
    <property type="evidence" value="ECO:0007669"/>
    <property type="project" value="InterPro"/>
</dbReference>
<keyword evidence="9" id="KW-1185">Reference proteome</keyword>
<dbReference type="GO" id="GO:0015423">
    <property type="term" value="F:ABC-type maltose transporter activity"/>
    <property type="evidence" value="ECO:0007669"/>
    <property type="project" value="TreeGrafter"/>
</dbReference>
<dbReference type="Proteomes" id="UP000193391">
    <property type="component" value="Unassembled WGS sequence"/>
</dbReference>
<evidence type="ECO:0000256" key="1">
    <source>
        <dbReference type="ARBA" id="ARBA00005417"/>
    </source>
</evidence>
<dbReference type="InterPro" id="IPR027417">
    <property type="entry name" value="P-loop_NTPase"/>
</dbReference>
<comment type="similarity">
    <text evidence="1">Belongs to the ABC transporter superfamily.</text>
</comment>
<dbReference type="SMART" id="SM00382">
    <property type="entry name" value="AAA"/>
    <property type="match status" value="1"/>
</dbReference>
<organism evidence="8 9">
    <name type="scientific">Thalassospira mesophila</name>
    <dbReference type="NCBI Taxonomy" id="1293891"/>
    <lineage>
        <taxon>Bacteria</taxon>
        <taxon>Pseudomonadati</taxon>
        <taxon>Pseudomonadota</taxon>
        <taxon>Alphaproteobacteria</taxon>
        <taxon>Rhodospirillales</taxon>
        <taxon>Thalassospiraceae</taxon>
        <taxon>Thalassospira</taxon>
    </lineage>
</organism>
<dbReference type="GO" id="GO:0015697">
    <property type="term" value="P:quaternary ammonium group transport"/>
    <property type="evidence" value="ECO:0007669"/>
    <property type="project" value="UniProtKB-ARBA"/>
</dbReference>
<keyword evidence="6" id="KW-0472">Membrane</keyword>
<dbReference type="GO" id="GO:0015408">
    <property type="term" value="F:ABC-type ferric iron transporter activity"/>
    <property type="evidence" value="ECO:0007669"/>
    <property type="project" value="InterPro"/>
</dbReference>
<proteinExistence type="inferred from homology"/>
<dbReference type="InterPro" id="IPR013611">
    <property type="entry name" value="Transp-assoc_OB_typ2"/>
</dbReference>
<protein>
    <submittedName>
        <fullName evidence="8">ABC transporter</fullName>
    </submittedName>
</protein>
<dbReference type="AlphaFoldDB" id="A0A1Y2KYH9"/>
<dbReference type="CDD" id="cd03259">
    <property type="entry name" value="ABC_Carb_Solutes_like"/>
    <property type="match status" value="1"/>
</dbReference>
<dbReference type="STRING" id="1293891.TMES_12245"/>
<evidence type="ECO:0000256" key="6">
    <source>
        <dbReference type="ARBA" id="ARBA00023136"/>
    </source>
</evidence>
<dbReference type="Pfam" id="PF00005">
    <property type="entry name" value="ABC_tran"/>
    <property type="match status" value="1"/>
</dbReference>
<dbReference type="EMBL" id="JFKA01000005">
    <property type="protein sequence ID" value="OSQ37780.1"/>
    <property type="molecule type" value="Genomic_DNA"/>
</dbReference>
<dbReference type="Gene3D" id="2.40.50.100">
    <property type="match status" value="1"/>
</dbReference>
<dbReference type="InterPro" id="IPR015853">
    <property type="entry name" value="ABC_transpr_FbpC"/>
</dbReference>
<dbReference type="GO" id="GO:1990060">
    <property type="term" value="C:maltose transport complex"/>
    <property type="evidence" value="ECO:0007669"/>
    <property type="project" value="TreeGrafter"/>
</dbReference>
<dbReference type="OrthoDB" id="9802264at2"/>
<keyword evidence="4" id="KW-0547">Nucleotide-binding</keyword>
<evidence type="ECO:0000259" key="7">
    <source>
        <dbReference type="PROSITE" id="PS50893"/>
    </source>
</evidence>
<keyword evidence="5" id="KW-0067">ATP-binding</keyword>
<dbReference type="InterPro" id="IPR003439">
    <property type="entry name" value="ABC_transporter-like_ATP-bd"/>
</dbReference>
<sequence length="347" mass="37315">MPVGLSLKNVSHEFGNTRVLRDINVDVAPGELVCLLGPSGCGKTTALRIAAGLERLQTGSVLIHDEVVASAGQYLEPEKRGVGLVFQDYALFPHLDVAGNIGFGLRHMAADDRRKAVVNALERVGMVDYIDAFPHQLSGGQQQRVALARALAPVPRVMLLDEPFSGLDVARRAELRDTTLHVLKNAGIATVMVTHDPEEAMYMGDRIIVMNEGQVMQDGTPEELYFHPANHFVASFFGEVNLFPSRVENSVAATPLGEVATDGIADGTAVDVLVRPEGLRIGAAGHNGDVLANIDAVRSLGGVSLMHLSVHNGPHIHARVPRRQVIDKGGVVSITLDPEMTFVFPRE</sequence>
<dbReference type="SUPFAM" id="SSF50331">
    <property type="entry name" value="MOP-like"/>
    <property type="match status" value="1"/>
</dbReference>